<organism evidence="1 2">
    <name type="scientific">Trifolium pratense</name>
    <name type="common">Red clover</name>
    <dbReference type="NCBI Taxonomy" id="57577"/>
    <lineage>
        <taxon>Eukaryota</taxon>
        <taxon>Viridiplantae</taxon>
        <taxon>Streptophyta</taxon>
        <taxon>Embryophyta</taxon>
        <taxon>Tracheophyta</taxon>
        <taxon>Spermatophyta</taxon>
        <taxon>Magnoliopsida</taxon>
        <taxon>eudicotyledons</taxon>
        <taxon>Gunneridae</taxon>
        <taxon>Pentapetalae</taxon>
        <taxon>rosids</taxon>
        <taxon>fabids</taxon>
        <taxon>Fabales</taxon>
        <taxon>Fabaceae</taxon>
        <taxon>Papilionoideae</taxon>
        <taxon>50 kb inversion clade</taxon>
        <taxon>NPAAA clade</taxon>
        <taxon>Hologalegina</taxon>
        <taxon>IRL clade</taxon>
        <taxon>Trifolieae</taxon>
        <taxon>Trifolium</taxon>
    </lineage>
</organism>
<proteinExistence type="predicted"/>
<dbReference type="AlphaFoldDB" id="A0A2K3MFX0"/>
<evidence type="ECO:0000313" key="1">
    <source>
        <dbReference type="EMBL" id="PNX89673.1"/>
    </source>
</evidence>
<dbReference type="EMBL" id="ASHM01060537">
    <property type="protein sequence ID" value="PNX89673.1"/>
    <property type="molecule type" value="Genomic_DNA"/>
</dbReference>
<protein>
    <submittedName>
        <fullName evidence="1">Uncharacterized protein</fullName>
    </submittedName>
</protein>
<gene>
    <name evidence="1" type="ORF">L195_g045795</name>
</gene>
<accession>A0A2K3MFX0</accession>
<sequence>RNEKERFRVWLEVGPGWCRACQARPGLVWLTAKLGLNYFGLPWPVASKWKEM</sequence>
<reference evidence="1 2" key="1">
    <citation type="journal article" date="2014" name="Am. J. Bot.">
        <title>Genome assembly and annotation for red clover (Trifolium pratense; Fabaceae).</title>
        <authorList>
            <person name="Istvanek J."/>
            <person name="Jaros M."/>
            <person name="Krenek A."/>
            <person name="Repkova J."/>
        </authorList>
    </citation>
    <scope>NUCLEOTIDE SEQUENCE [LARGE SCALE GENOMIC DNA]</scope>
    <source>
        <strain evidence="2">cv. Tatra</strain>
        <tissue evidence="1">Young leaves</tissue>
    </source>
</reference>
<reference evidence="1 2" key="2">
    <citation type="journal article" date="2017" name="Front. Plant Sci.">
        <title>Gene Classification and Mining of Molecular Markers Useful in Red Clover (Trifolium pratense) Breeding.</title>
        <authorList>
            <person name="Istvanek J."/>
            <person name="Dluhosova J."/>
            <person name="Dluhos P."/>
            <person name="Patkova L."/>
            <person name="Nedelnik J."/>
            <person name="Repkova J."/>
        </authorList>
    </citation>
    <scope>NUCLEOTIDE SEQUENCE [LARGE SCALE GENOMIC DNA]</scope>
    <source>
        <strain evidence="2">cv. Tatra</strain>
        <tissue evidence="1">Young leaves</tissue>
    </source>
</reference>
<comment type="caution">
    <text evidence="1">The sequence shown here is derived from an EMBL/GenBank/DDBJ whole genome shotgun (WGS) entry which is preliminary data.</text>
</comment>
<dbReference type="Proteomes" id="UP000236291">
    <property type="component" value="Unassembled WGS sequence"/>
</dbReference>
<feature type="non-terminal residue" evidence="1">
    <location>
        <position position="1"/>
    </location>
</feature>
<evidence type="ECO:0000313" key="2">
    <source>
        <dbReference type="Proteomes" id="UP000236291"/>
    </source>
</evidence>
<name>A0A2K3MFX0_TRIPR</name>